<dbReference type="InterPro" id="IPR001206">
    <property type="entry name" value="Diacylglycerol_kinase_cat_dom"/>
</dbReference>
<dbReference type="GO" id="GO:0016301">
    <property type="term" value="F:kinase activity"/>
    <property type="evidence" value="ECO:0007669"/>
    <property type="project" value="UniProtKB-KW"/>
</dbReference>
<comment type="similarity">
    <text evidence="2">Belongs to the diacylglycerol/lipid kinase family.</text>
</comment>
<protein>
    <submittedName>
        <fullName evidence="4">YegS/Rv2252/BmrU family lipid kinase</fullName>
    </submittedName>
</protein>
<dbReference type="InterPro" id="IPR017438">
    <property type="entry name" value="ATP-NAD_kinase_N"/>
</dbReference>
<dbReference type="SMART" id="SM00046">
    <property type="entry name" value="DAGKc"/>
    <property type="match status" value="1"/>
</dbReference>
<evidence type="ECO:0000256" key="1">
    <source>
        <dbReference type="ARBA" id="ARBA00001946"/>
    </source>
</evidence>
<comment type="cofactor">
    <cofactor evidence="1">
        <name>Mg(2+)</name>
        <dbReference type="ChEBI" id="CHEBI:18420"/>
    </cofactor>
</comment>
<feature type="domain" description="DAGKc" evidence="3">
    <location>
        <begin position="1"/>
        <end position="129"/>
    </location>
</feature>
<proteinExistence type="inferred from homology"/>
<evidence type="ECO:0000256" key="2">
    <source>
        <dbReference type="ARBA" id="ARBA00005983"/>
    </source>
</evidence>
<dbReference type="SUPFAM" id="SSF111331">
    <property type="entry name" value="NAD kinase/diacylglycerol kinase-like"/>
    <property type="match status" value="1"/>
</dbReference>
<evidence type="ECO:0000259" key="3">
    <source>
        <dbReference type="PROSITE" id="PS50146"/>
    </source>
</evidence>
<dbReference type="EMBL" id="JBBMFT010000004">
    <property type="protein sequence ID" value="MEQ2456518.1"/>
    <property type="molecule type" value="Genomic_DNA"/>
</dbReference>
<reference evidence="4 5" key="1">
    <citation type="submission" date="2024-03" db="EMBL/GenBank/DDBJ databases">
        <title>Human intestinal bacterial collection.</title>
        <authorList>
            <person name="Pauvert C."/>
            <person name="Hitch T.C.A."/>
            <person name="Clavel T."/>
        </authorList>
    </citation>
    <scope>NUCLEOTIDE SEQUENCE [LARGE SCALE GENOMIC DNA]</scope>
    <source>
        <strain evidence="4 5">CLA-AP-H34</strain>
    </source>
</reference>
<dbReference type="InterPro" id="IPR016064">
    <property type="entry name" value="NAD/diacylglycerol_kinase_sf"/>
</dbReference>
<dbReference type="Gene3D" id="2.60.200.40">
    <property type="match status" value="1"/>
</dbReference>
<dbReference type="Pfam" id="PF00781">
    <property type="entry name" value="DAGK_cat"/>
    <property type="match status" value="1"/>
</dbReference>
<dbReference type="InterPro" id="IPR005218">
    <property type="entry name" value="Diacylglycerol/lipid_kinase"/>
</dbReference>
<keyword evidence="5" id="KW-1185">Reference proteome</keyword>
<dbReference type="Proteomes" id="UP001440599">
    <property type="component" value="Unassembled WGS sequence"/>
</dbReference>
<gene>
    <name evidence="4" type="ORF">WMO45_08290</name>
</gene>
<evidence type="ECO:0000313" key="5">
    <source>
        <dbReference type="Proteomes" id="UP001440599"/>
    </source>
</evidence>
<sequence>MKRLLFIYNTHAGKGLLNRRLADVQQELTGAWDVTVHPTQGAGDATRVAQTRAEEFDRIVCAGGDGTLHEVVTGLMEAPRRPEIGYIPAGTTNDFAKNLSLPRGIAAAARTAAAGVPRAVDIGRFNEKYFIYVAAFGAFTDVAYNTPQPVKNVFGHMAYMLESVTRIGSIQAYPLRVEHDGGTEEGGFCYGMVSNTVSVGGFKGAAADTVRLDDGLFEVVLVRQPQNPIQLQAVIRALLAMAPDEGGLVTSFRTSRLKITSPQELPWTLDGEFGGAPSCAEIENCTRAVSIVYGK</sequence>
<dbReference type="RefSeq" id="WP_349140177.1">
    <property type="nucleotide sequence ID" value="NZ_JBBMFT010000004.1"/>
</dbReference>
<dbReference type="PANTHER" id="PTHR12358:SF107">
    <property type="entry name" value="LIPID KINASE BMRU-RELATED"/>
    <property type="match status" value="1"/>
</dbReference>
<dbReference type="PROSITE" id="PS50146">
    <property type="entry name" value="DAGK"/>
    <property type="match status" value="1"/>
</dbReference>
<dbReference type="PANTHER" id="PTHR12358">
    <property type="entry name" value="SPHINGOSINE KINASE"/>
    <property type="match status" value="1"/>
</dbReference>
<keyword evidence="4" id="KW-0808">Transferase</keyword>
<name>A0ABV1ETE6_9FIRM</name>
<comment type="caution">
    <text evidence="4">The sequence shown here is derived from an EMBL/GenBank/DDBJ whole genome shotgun (WGS) entry which is preliminary data.</text>
</comment>
<organism evidence="4 5">
    <name type="scientific">Flavonifractor hominis</name>
    <dbReference type="NCBI Taxonomy" id="3133178"/>
    <lineage>
        <taxon>Bacteria</taxon>
        <taxon>Bacillati</taxon>
        <taxon>Bacillota</taxon>
        <taxon>Clostridia</taxon>
        <taxon>Eubacteriales</taxon>
        <taxon>Oscillospiraceae</taxon>
        <taxon>Flavonifractor</taxon>
    </lineage>
</organism>
<dbReference type="Gene3D" id="3.40.50.10330">
    <property type="entry name" value="Probable inorganic polyphosphate/atp-NAD kinase, domain 1"/>
    <property type="match status" value="1"/>
</dbReference>
<evidence type="ECO:0000313" key="4">
    <source>
        <dbReference type="EMBL" id="MEQ2456518.1"/>
    </source>
</evidence>
<dbReference type="NCBIfam" id="TIGR00147">
    <property type="entry name" value="YegS/Rv2252/BmrU family lipid kinase"/>
    <property type="match status" value="1"/>
</dbReference>
<dbReference type="InterPro" id="IPR050187">
    <property type="entry name" value="Lipid_Phosphate_FormReg"/>
</dbReference>
<keyword evidence="4" id="KW-0418">Kinase</keyword>
<accession>A0ABV1ETE6</accession>